<dbReference type="Proteomes" id="UP000199426">
    <property type="component" value="Unassembled WGS sequence"/>
</dbReference>
<reference evidence="3 5" key="2">
    <citation type="submission" date="2018-06" db="EMBL/GenBank/DDBJ databases">
        <authorList>
            <consortium name="Pathogen Informatics"/>
            <person name="Doyle S."/>
        </authorList>
    </citation>
    <scope>NUCLEOTIDE SEQUENCE [LARGE SCALE GENOMIC DNA]</scope>
    <source>
        <strain evidence="3 5">NCTC13492</strain>
    </source>
</reference>
<dbReference type="PANTHER" id="PTHR35149:SF1">
    <property type="entry name" value="DUF5655 DOMAIN-CONTAINING PROTEIN"/>
    <property type="match status" value="1"/>
</dbReference>
<reference evidence="2 4" key="1">
    <citation type="submission" date="2016-10" db="EMBL/GenBank/DDBJ databases">
        <authorList>
            <person name="Varghese N."/>
            <person name="Submissions S."/>
        </authorList>
    </citation>
    <scope>NUCLEOTIDE SEQUENCE [LARGE SCALE GENOMIC DNA]</scope>
    <source>
        <strain evidence="2 4">DSM 19299</strain>
    </source>
</reference>
<dbReference type="EMBL" id="UAWB01000002">
    <property type="protein sequence ID" value="SQB27610.1"/>
    <property type="molecule type" value="Genomic_DNA"/>
</dbReference>
<dbReference type="RefSeq" id="WP_089736042.1">
    <property type="nucleotide sequence ID" value="NZ_FNEG01000003.1"/>
</dbReference>
<dbReference type="PANTHER" id="PTHR35149">
    <property type="entry name" value="SLL5132 PROTEIN"/>
    <property type="match status" value="1"/>
</dbReference>
<evidence type="ECO:0000313" key="2">
    <source>
        <dbReference type="EMBL" id="SDI85340.1"/>
    </source>
</evidence>
<sequence>MKTGKYSLRELLTHNEIEQFLIPELQRDYVWSPNEIEKVWNSFFKKFLNKTTSNIIIFENDKQIEHSSVSSYLEKTYHILISKTKMGFVYAYHDKEMPGKFFLIDGQQRLTSFYLILLAIYVKAEIQDKFIKNYYENNLPKIDYKVRESAFEFLRLFLDDTLAGRNFTENKNYFSQAYKNDKTVNNIIKNYDYIYNQINKISEKEELFRLLDYVENYIEFNYFDTKLSDQGESLYLYMNSRGFHLSHQEKLRASLIEKEPKEKKKNAGKLWEDWQDFFFEYRYDNENADKGFEEFLYFSSLLKKQELGKLSASDLNNFENLKDFQIQYLDIAFLKKSFSSLKAMLLWDSQVKHYEEDYFLRIKSDQVYIFRTLFRYLPVWYYHLKFSPDSEKLLYFRLFIVNQSHTRKVVDDPTVNIINALAFVENLEDADLLKSETKENSFYNAHEFEKLDLSNKNPVFLKFVEKLYFDYKFQELLEGRSDILFELAKISLDAQFDVDQVEKIILVLKNIFISSENTSLERNLNSKILRRYILTYFDFNSLSGGSNYGEKYNLIKDNRGWLSRVLGNNNFTGVLDQWTGNVSLQDNFLIKKPLFNNEFDWRYYFIHYANVLNHCENNHFIKNENIADIILINKEKQTAGDSYLAVKVFENFGICNGYFRQHQLRTAYLDVVILDDQILVFFDEIPRLTIDLVYQEKGSWYLEVFYKDLADDAILDVLKWEGYIKQDDKKWRKTNFYIHNENSLQDNLVVLRDKVKDVINDLKSKDLIPVKK</sequence>
<gene>
    <name evidence="3" type="ORF">NCTC13492_01199</name>
    <name evidence="2" type="ORF">SAMN05421542_2025</name>
</gene>
<evidence type="ECO:0000313" key="4">
    <source>
        <dbReference type="Proteomes" id="UP000199426"/>
    </source>
</evidence>
<evidence type="ECO:0000259" key="1">
    <source>
        <dbReference type="Pfam" id="PF03235"/>
    </source>
</evidence>
<dbReference type="InterPro" id="IPR004919">
    <property type="entry name" value="GmrSD_N"/>
</dbReference>
<evidence type="ECO:0000313" key="5">
    <source>
        <dbReference type="Proteomes" id="UP000251670"/>
    </source>
</evidence>
<keyword evidence="4" id="KW-1185">Reference proteome</keyword>
<dbReference type="Proteomes" id="UP000251670">
    <property type="component" value="Unassembled WGS sequence"/>
</dbReference>
<feature type="domain" description="GmrSD restriction endonucleases N-terminal" evidence="1">
    <location>
        <begin position="9"/>
        <end position="255"/>
    </location>
</feature>
<dbReference type="AlphaFoldDB" id="A0A2X2XMK7"/>
<protein>
    <submittedName>
        <fullName evidence="3">Uncharacterized conserved protein</fullName>
    </submittedName>
</protein>
<evidence type="ECO:0000313" key="3">
    <source>
        <dbReference type="EMBL" id="SQB27610.1"/>
    </source>
</evidence>
<name>A0A2X2XMK7_CHRJE</name>
<proteinExistence type="predicted"/>
<organism evidence="3 5">
    <name type="scientific">Chryseobacterium jejuense</name>
    <dbReference type="NCBI Taxonomy" id="445960"/>
    <lineage>
        <taxon>Bacteria</taxon>
        <taxon>Pseudomonadati</taxon>
        <taxon>Bacteroidota</taxon>
        <taxon>Flavobacteriia</taxon>
        <taxon>Flavobacteriales</taxon>
        <taxon>Weeksellaceae</taxon>
        <taxon>Chryseobacterium group</taxon>
        <taxon>Chryseobacterium</taxon>
    </lineage>
</organism>
<accession>A0A2X2XMK7</accession>
<dbReference type="EMBL" id="FNEG01000003">
    <property type="protein sequence ID" value="SDI85340.1"/>
    <property type="molecule type" value="Genomic_DNA"/>
</dbReference>
<dbReference type="STRING" id="445960.SAMN05421542_2025"/>
<dbReference type="Pfam" id="PF03235">
    <property type="entry name" value="GmrSD_N"/>
    <property type="match status" value="1"/>
</dbReference>
<dbReference type="OrthoDB" id="3654724at2"/>